<sequence length="344" mass="38143">MRKVNLYSILLAGIAALGITSCENGDAEFPNYDNSAVYFAHQTPVRTLVMGEDTYDTSLDNAHKCKIYATMGGAYAGSGSTVIDIMVDNELCDNLYFADGVTPVRPMPANYYTLSSEQITLNEFENLMGAVEVTFSNAFFEDPASIENTYVIPLRMVNVVNADSILSGVPRIPNAAWTNSAMWDTAPKNYVLYCVKYINKWHATYLRRGIDQITENGSTTTNVRHEQYIEDDEVCNVTTKDLHTAIFPVSTTVGQETLTCDLVLTFNDNDECTITSGTEGFTASGNGKFVVDGDKASWGNEEDRNALYLDYNIDFGAKQYNTKDTLVVQTRGVAYEEFSTVYKE</sequence>
<dbReference type="EMBL" id="JACSPP010000004">
    <property type="protein sequence ID" value="MBD8039241.1"/>
    <property type="molecule type" value="Genomic_DNA"/>
</dbReference>
<comment type="caution">
    <text evidence="3">The sequence shown here is derived from an EMBL/GenBank/DDBJ whole genome shotgun (WGS) entry which is preliminary data.</text>
</comment>
<protein>
    <submittedName>
        <fullName evidence="3">DUF1735 domain-containing protein</fullName>
    </submittedName>
</protein>
<evidence type="ECO:0000313" key="3">
    <source>
        <dbReference type="EMBL" id="MBD8039241.1"/>
    </source>
</evidence>
<evidence type="ECO:0000259" key="1">
    <source>
        <dbReference type="Pfam" id="PF08522"/>
    </source>
</evidence>
<dbReference type="Proteomes" id="UP000620874">
    <property type="component" value="Unassembled WGS sequence"/>
</dbReference>
<evidence type="ECO:0000259" key="2">
    <source>
        <dbReference type="Pfam" id="PF18620"/>
    </source>
</evidence>
<evidence type="ECO:0000313" key="4">
    <source>
        <dbReference type="Proteomes" id="UP000620874"/>
    </source>
</evidence>
<dbReference type="RefSeq" id="WP_191762850.1">
    <property type="nucleotide sequence ID" value="NZ_JACSPP010000004.1"/>
</dbReference>
<organism evidence="3 4">
    <name type="scientific">Phocaeicola intestinalis</name>
    <dbReference type="NCBI Taxonomy" id="2762212"/>
    <lineage>
        <taxon>Bacteria</taxon>
        <taxon>Pseudomonadati</taxon>
        <taxon>Bacteroidota</taxon>
        <taxon>Bacteroidia</taxon>
        <taxon>Bacteroidales</taxon>
        <taxon>Bacteroidaceae</taxon>
        <taxon>Phocaeicola</taxon>
    </lineage>
</organism>
<accession>A0ABR8Y4V2</accession>
<dbReference type="Pfam" id="PF18620">
    <property type="entry name" value="DUF5627"/>
    <property type="match status" value="1"/>
</dbReference>
<gene>
    <name evidence="3" type="ORF">H9625_02035</name>
</gene>
<dbReference type="Pfam" id="PF08522">
    <property type="entry name" value="BT_3987-like_N"/>
    <property type="match status" value="1"/>
</dbReference>
<dbReference type="Gene3D" id="2.40.128.420">
    <property type="match status" value="1"/>
</dbReference>
<dbReference type="InterPro" id="IPR013728">
    <property type="entry name" value="BT_3987-like_N"/>
</dbReference>
<dbReference type="InterPro" id="IPR040580">
    <property type="entry name" value="DUF5627"/>
</dbReference>
<feature type="domain" description="BT-3987-like N-terminal" evidence="1">
    <location>
        <begin position="32"/>
        <end position="162"/>
    </location>
</feature>
<keyword evidence="4" id="KW-1185">Reference proteome</keyword>
<proteinExistence type="predicted"/>
<name>A0ABR8Y4V2_9BACT</name>
<reference evidence="3 4" key="1">
    <citation type="submission" date="2020-08" db="EMBL/GenBank/DDBJ databases">
        <title>A Genomic Blueprint of the Chicken Gut Microbiome.</title>
        <authorList>
            <person name="Gilroy R."/>
            <person name="Ravi A."/>
            <person name="Getino M."/>
            <person name="Pursley I."/>
            <person name="Horton D.L."/>
            <person name="Alikhan N.-F."/>
            <person name="Baker D."/>
            <person name="Gharbi K."/>
            <person name="Hall N."/>
            <person name="Watson M."/>
            <person name="Adriaenssens E.M."/>
            <person name="Foster-Nyarko E."/>
            <person name="Jarju S."/>
            <person name="Secka A."/>
            <person name="Antonio M."/>
            <person name="Oren A."/>
            <person name="Chaudhuri R."/>
            <person name="La Ragione R.M."/>
            <person name="Hildebrand F."/>
            <person name="Pallen M.J."/>
        </authorList>
    </citation>
    <scope>NUCLEOTIDE SEQUENCE [LARGE SCALE GENOMIC DNA]</scope>
    <source>
        <strain evidence="3 4">Sa1CVN1</strain>
    </source>
</reference>
<dbReference type="Gene3D" id="2.60.40.1740">
    <property type="entry name" value="hypothetical protein (bacova_03559)"/>
    <property type="match status" value="1"/>
</dbReference>
<feature type="domain" description="DUF5627" evidence="2">
    <location>
        <begin position="200"/>
        <end position="332"/>
    </location>
</feature>
<dbReference type="PROSITE" id="PS51257">
    <property type="entry name" value="PROKAR_LIPOPROTEIN"/>
    <property type="match status" value="1"/>
</dbReference>